<dbReference type="OrthoDB" id="2507647at2759"/>
<evidence type="ECO:0000256" key="1">
    <source>
        <dbReference type="SAM" id="MobiDB-lite"/>
    </source>
</evidence>
<dbReference type="Proteomes" id="UP000298061">
    <property type="component" value="Unassembled WGS sequence"/>
</dbReference>
<dbReference type="AlphaFoldDB" id="A0A4Z0A0Q6"/>
<name>A0A4Z0A0Q6_9AGAM</name>
<sequence length="397" mass="42624">MGFGGAILALNRQNMLEERIQRERTRERRLDVLRRAMRFPYAAGARSIISRTLQSVSNRLPDFLGAGGTYDMNGEELVDAIAMSEAFDDWRDDGDLFGDDEGLVGALRRLHPEYKTIYTHPQPAAPGFTYDFAPSNLQPSAPEVISLEDDETGPSSSAAASASASSSSSDVSTSIVCAHCLDPLVLGATGSAEDQAQRKLWGLRCGHLLDGKCVQKLMQPPPEPQAGLEEGVDLKGKGKERDDSPQMPGAFVGGASGISEKARGKCRADFGTSDDISSEGSSLYSRFVESAEADSMRARLRPRNGAGHVQTASPSSSTTLQDNQAASRSHPLPGVRAARSLRAAKAKGKQKVALPRVEAEYEWCCPVPRCGKVHVSVKLEGQGWVMDESRGAISVFV</sequence>
<evidence type="ECO:0000313" key="3">
    <source>
        <dbReference type="Proteomes" id="UP000298061"/>
    </source>
</evidence>
<dbReference type="STRING" id="135208.A0A4Z0A0Q6"/>
<feature type="region of interest" description="Disordered" evidence="1">
    <location>
        <begin position="146"/>
        <end position="165"/>
    </location>
</feature>
<comment type="caution">
    <text evidence="2">The sequence shown here is derived from an EMBL/GenBank/DDBJ whole genome shotgun (WGS) entry which is preliminary data.</text>
</comment>
<feature type="compositionally biased region" description="Basic and acidic residues" evidence="1">
    <location>
        <begin position="235"/>
        <end position="244"/>
    </location>
</feature>
<feature type="compositionally biased region" description="Low complexity" evidence="1">
    <location>
        <begin position="155"/>
        <end position="165"/>
    </location>
</feature>
<organism evidence="2 3">
    <name type="scientific">Hericium alpestre</name>
    <dbReference type="NCBI Taxonomy" id="135208"/>
    <lineage>
        <taxon>Eukaryota</taxon>
        <taxon>Fungi</taxon>
        <taxon>Dikarya</taxon>
        <taxon>Basidiomycota</taxon>
        <taxon>Agaricomycotina</taxon>
        <taxon>Agaricomycetes</taxon>
        <taxon>Russulales</taxon>
        <taxon>Hericiaceae</taxon>
        <taxon>Hericium</taxon>
    </lineage>
</organism>
<reference evidence="2 3" key="1">
    <citation type="submission" date="2019-02" db="EMBL/GenBank/DDBJ databases">
        <title>Genome sequencing of the rare red list fungi Hericium alpestre (H. flagellum).</title>
        <authorList>
            <person name="Buettner E."/>
            <person name="Kellner H."/>
        </authorList>
    </citation>
    <scope>NUCLEOTIDE SEQUENCE [LARGE SCALE GENOMIC DNA]</scope>
    <source>
        <strain evidence="2 3">DSM 108284</strain>
    </source>
</reference>
<keyword evidence="3" id="KW-1185">Reference proteome</keyword>
<dbReference type="EMBL" id="SFCI01000308">
    <property type="protein sequence ID" value="TFY80652.1"/>
    <property type="molecule type" value="Genomic_DNA"/>
</dbReference>
<proteinExistence type="predicted"/>
<feature type="region of interest" description="Disordered" evidence="1">
    <location>
        <begin position="235"/>
        <end position="256"/>
    </location>
</feature>
<accession>A0A4Z0A0Q6</accession>
<evidence type="ECO:0000313" key="2">
    <source>
        <dbReference type="EMBL" id="TFY80652.1"/>
    </source>
</evidence>
<feature type="compositionally biased region" description="Polar residues" evidence="1">
    <location>
        <begin position="310"/>
        <end position="327"/>
    </location>
</feature>
<protein>
    <submittedName>
        <fullName evidence="2">Uncharacterized protein</fullName>
    </submittedName>
</protein>
<feature type="region of interest" description="Disordered" evidence="1">
    <location>
        <begin position="302"/>
        <end position="334"/>
    </location>
</feature>
<gene>
    <name evidence="2" type="ORF">EWM64_g3360</name>
</gene>